<evidence type="ECO:0008006" key="12">
    <source>
        <dbReference type="Google" id="ProtNLM"/>
    </source>
</evidence>
<comment type="caution">
    <text evidence="8">The sequence shown here is derived from an EMBL/GenBank/DDBJ whole genome shotgun (WGS) entry which is preliminary data.</text>
</comment>
<dbReference type="EMBL" id="QEAM01000054">
    <property type="protein sequence ID" value="TPX48332.1"/>
    <property type="molecule type" value="Genomic_DNA"/>
</dbReference>
<dbReference type="GO" id="GO:0008482">
    <property type="term" value="F:sulfite oxidase activity"/>
    <property type="evidence" value="ECO:0007669"/>
    <property type="project" value="TreeGrafter"/>
</dbReference>
<accession>A0A507D407</accession>
<feature type="domain" description="Moybdenum cofactor oxidoreductase dimerisation" evidence="7">
    <location>
        <begin position="293"/>
        <end position="416"/>
    </location>
</feature>
<dbReference type="AlphaFoldDB" id="A0A507D407"/>
<evidence type="ECO:0000256" key="5">
    <source>
        <dbReference type="SAM" id="MobiDB-lite"/>
    </source>
</evidence>
<dbReference type="InterPro" id="IPR005066">
    <property type="entry name" value="MoCF_OxRdtse_dimer"/>
</dbReference>
<dbReference type="GO" id="GO:0020037">
    <property type="term" value="F:heme binding"/>
    <property type="evidence" value="ECO:0007669"/>
    <property type="project" value="TreeGrafter"/>
</dbReference>
<dbReference type="InterPro" id="IPR008335">
    <property type="entry name" value="Mopterin_OxRdtase_euk"/>
</dbReference>
<dbReference type="PANTHER" id="PTHR19372">
    <property type="entry name" value="SULFITE REDUCTASE"/>
    <property type="match status" value="1"/>
</dbReference>
<dbReference type="Proteomes" id="UP000317494">
    <property type="component" value="Unassembled WGS sequence"/>
</dbReference>
<keyword evidence="2" id="KW-0500">Molybdenum</keyword>
<name>A0A507D407_9FUNG</name>
<protein>
    <recommendedName>
        <fullName evidence="12">Sulfite oxidase</fullName>
    </recommendedName>
</protein>
<dbReference type="SUPFAM" id="SSF56524">
    <property type="entry name" value="Oxidoreductase molybdopterin-binding domain"/>
    <property type="match status" value="1"/>
</dbReference>
<feature type="compositionally biased region" description="Polar residues" evidence="5">
    <location>
        <begin position="26"/>
        <end position="35"/>
    </location>
</feature>
<evidence type="ECO:0000256" key="2">
    <source>
        <dbReference type="ARBA" id="ARBA00022505"/>
    </source>
</evidence>
<dbReference type="PRINTS" id="PR00407">
    <property type="entry name" value="EUMOPTERIN"/>
</dbReference>
<evidence type="ECO:0000256" key="1">
    <source>
        <dbReference type="ARBA" id="ARBA00001924"/>
    </source>
</evidence>
<dbReference type="Gene3D" id="2.60.40.650">
    <property type="match status" value="1"/>
</dbReference>
<evidence type="ECO:0000256" key="3">
    <source>
        <dbReference type="ARBA" id="ARBA00022723"/>
    </source>
</evidence>
<dbReference type="GO" id="GO:0005739">
    <property type="term" value="C:mitochondrion"/>
    <property type="evidence" value="ECO:0007669"/>
    <property type="project" value="TreeGrafter"/>
</dbReference>
<dbReference type="InterPro" id="IPR000572">
    <property type="entry name" value="OxRdtase_Mopterin-bd_dom"/>
</dbReference>
<evidence type="ECO:0000259" key="6">
    <source>
        <dbReference type="Pfam" id="PF00174"/>
    </source>
</evidence>
<reference evidence="10 11" key="1">
    <citation type="journal article" date="2019" name="Sci. Rep.">
        <title>Comparative genomics of chytrid fungi reveal insights into the obligate biotrophic and pathogenic lifestyle of Synchytrium endobioticum.</title>
        <authorList>
            <person name="van de Vossenberg B.T.L.H."/>
            <person name="Warris S."/>
            <person name="Nguyen H.D.T."/>
            <person name="van Gent-Pelzer M.P.E."/>
            <person name="Joly D.L."/>
            <person name="van de Geest H.C."/>
            <person name="Bonants P.J.M."/>
            <person name="Smith D.S."/>
            <person name="Levesque C.A."/>
            <person name="van der Lee T.A.J."/>
        </authorList>
    </citation>
    <scope>NUCLEOTIDE SEQUENCE [LARGE SCALE GENOMIC DNA]</scope>
    <source>
        <strain evidence="9 11">LEV6574</strain>
        <strain evidence="8 10">MB42</strain>
    </source>
</reference>
<keyword evidence="10" id="KW-1185">Reference proteome</keyword>
<evidence type="ECO:0000259" key="7">
    <source>
        <dbReference type="Pfam" id="PF03404"/>
    </source>
</evidence>
<dbReference type="EMBL" id="QEAN01000141">
    <property type="protein sequence ID" value="TPX46239.1"/>
    <property type="molecule type" value="Genomic_DNA"/>
</dbReference>
<organism evidence="8 10">
    <name type="scientific">Synchytrium endobioticum</name>
    <dbReference type="NCBI Taxonomy" id="286115"/>
    <lineage>
        <taxon>Eukaryota</taxon>
        <taxon>Fungi</taxon>
        <taxon>Fungi incertae sedis</taxon>
        <taxon>Chytridiomycota</taxon>
        <taxon>Chytridiomycota incertae sedis</taxon>
        <taxon>Chytridiomycetes</taxon>
        <taxon>Synchytriales</taxon>
        <taxon>Synchytriaceae</taxon>
        <taxon>Synchytrium</taxon>
    </lineage>
</organism>
<evidence type="ECO:0000313" key="11">
    <source>
        <dbReference type="Proteomes" id="UP000320475"/>
    </source>
</evidence>
<dbReference type="Pfam" id="PF03404">
    <property type="entry name" value="Mo-co_dimer"/>
    <property type="match status" value="1"/>
</dbReference>
<dbReference type="SUPFAM" id="SSF81296">
    <property type="entry name" value="E set domains"/>
    <property type="match status" value="1"/>
</dbReference>
<dbReference type="GO" id="GO:0043546">
    <property type="term" value="F:molybdopterin cofactor binding"/>
    <property type="evidence" value="ECO:0007669"/>
    <property type="project" value="TreeGrafter"/>
</dbReference>
<dbReference type="InterPro" id="IPR014756">
    <property type="entry name" value="Ig_E-set"/>
</dbReference>
<dbReference type="FunFam" id="3.90.420.10:FF:000002">
    <property type="entry name" value="sulfite oxidase, mitochondrial"/>
    <property type="match status" value="1"/>
</dbReference>
<proteinExistence type="predicted"/>
<dbReference type="Pfam" id="PF00174">
    <property type="entry name" value="Oxidored_molyb"/>
    <property type="match status" value="1"/>
</dbReference>
<feature type="domain" description="Oxidoreductase molybdopterin-binding" evidence="6">
    <location>
        <begin position="84"/>
        <end position="266"/>
    </location>
</feature>
<keyword evidence="4" id="KW-0560">Oxidoreductase</keyword>
<dbReference type="Gene3D" id="3.90.420.10">
    <property type="entry name" value="Oxidoreductase, molybdopterin-binding domain"/>
    <property type="match status" value="1"/>
</dbReference>
<dbReference type="VEuPathDB" id="FungiDB:SeMB42_g03789"/>
<evidence type="ECO:0000313" key="9">
    <source>
        <dbReference type="EMBL" id="TPX48332.1"/>
    </source>
</evidence>
<evidence type="ECO:0000313" key="8">
    <source>
        <dbReference type="EMBL" id="TPX46239.1"/>
    </source>
</evidence>
<dbReference type="GO" id="GO:0006790">
    <property type="term" value="P:sulfur compound metabolic process"/>
    <property type="evidence" value="ECO:0007669"/>
    <property type="project" value="TreeGrafter"/>
</dbReference>
<sequence length="426" mass="46925">MNRPASEGLMRMPPVPSPAPSRKPRGTSSSESNPSLALDYSSEPCRKSYPLIVRKDAPYNAEPPLEALVKSVQTPTPHLFVRQHGPVPDLHPDDHTIVFQGLGIKHGHVKLSVSDIKNTFEKVETTAVLMCAGNRRDGLQAVKPVQGVIWGPGTVGNCRWTGARLCQVLEYCGLPTNPLNRSRALHCAFNSVECCEEDANYGSSIPLDKAMDPLGDVLLAYELNGEPLCRDHGAPVRLVVPGFIGARWVKYLAQVTIQTNESDAFYQQEDYKLLPALVDSHLSAEEWWSKLPAIQEINVQSVICYPKSGQVLPLGPVTIKGYALTGGGRSIERVDVSIDCGETWDVAKLNNSPCKNLEEGGQGPCWGWSFFEYTVDSLPDGCEIVCRAFDTSQNTQPDRPLWNYRGVMNNALFRVKDVIQREDGKV</sequence>
<dbReference type="Proteomes" id="UP000320475">
    <property type="component" value="Unassembled WGS sequence"/>
</dbReference>
<evidence type="ECO:0000256" key="4">
    <source>
        <dbReference type="ARBA" id="ARBA00023002"/>
    </source>
</evidence>
<keyword evidence="3" id="KW-0479">Metal-binding</keyword>
<comment type="cofactor">
    <cofactor evidence="1">
        <name>Mo-molybdopterin</name>
        <dbReference type="ChEBI" id="CHEBI:71302"/>
    </cofactor>
</comment>
<dbReference type="GO" id="GO:0030151">
    <property type="term" value="F:molybdenum ion binding"/>
    <property type="evidence" value="ECO:0007669"/>
    <property type="project" value="InterPro"/>
</dbReference>
<feature type="region of interest" description="Disordered" evidence="5">
    <location>
        <begin position="1"/>
        <end position="41"/>
    </location>
</feature>
<gene>
    <name evidence="9" type="ORF">SeLEV6574_g02089</name>
    <name evidence="8" type="ORF">SeMB42_g03789</name>
</gene>
<dbReference type="PANTHER" id="PTHR19372:SF7">
    <property type="entry name" value="SULFITE OXIDASE, MITOCHONDRIAL"/>
    <property type="match status" value="1"/>
</dbReference>
<dbReference type="OrthoDB" id="10051395at2759"/>
<evidence type="ECO:0000313" key="10">
    <source>
        <dbReference type="Proteomes" id="UP000317494"/>
    </source>
</evidence>
<dbReference type="InterPro" id="IPR036374">
    <property type="entry name" value="OxRdtase_Mopterin-bd_sf"/>
</dbReference>
<dbReference type="STRING" id="286115.A0A507D407"/>